<evidence type="ECO:0000256" key="6">
    <source>
        <dbReference type="ARBA" id="ARBA00023239"/>
    </source>
</evidence>
<dbReference type="Proteomes" id="UP000008144">
    <property type="component" value="Unassembled WGS sequence"/>
</dbReference>
<evidence type="ECO:0000256" key="4">
    <source>
        <dbReference type="ARBA" id="ARBA00022793"/>
    </source>
</evidence>
<dbReference type="STRING" id="7719.ENSCINP00000004013"/>
<dbReference type="AlphaFoldDB" id="F6XG08"/>
<dbReference type="InterPro" id="IPR015421">
    <property type="entry name" value="PyrdxlP-dep_Trfase_major"/>
</dbReference>
<keyword evidence="10" id="KW-1185">Reference proteome</keyword>
<gene>
    <name evidence="9" type="primary">gad</name>
</gene>
<dbReference type="HOGENOM" id="CLU_011856_0_0_1"/>
<keyword evidence="4" id="KW-0210">Decarboxylase</keyword>
<keyword evidence="5 7" id="KW-0663">Pyridoxal phosphate</keyword>
<reference evidence="10" key="1">
    <citation type="journal article" date="2002" name="Science">
        <title>The draft genome of Ciona intestinalis: insights into chordate and vertebrate origins.</title>
        <authorList>
            <person name="Dehal P."/>
            <person name="Satou Y."/>
            <person name="Campbell R.K."/>
            <person name="Chapman J."/>
            <person name="Degnan B."/>
            <person name="De Tomaso A."/>
            <person name="Davidson B."/>
            <person name="Di Gregorio A."/>
            <person name="Gelpke M."/>
            <person name="Goodstein D.M."/>
            <person name="Harafuji N."/>
            <person name="Hastings K.E."/>
            <person name="Ho I."/>
            <person name="Hotta K."/>
            <person name="Huang W."/>
            <person name="Kawashima T."/>
            <person name="Lemaire P."/>
            <person name="Martinez D."/>
            <person name="Meinertzhagen I.A."/>
            <person name="Necula S."/>
            <person name="Nonaka M."/>
            <person name="Putnam N."/>
            <person name="Rash S."/>
            <person name="Saiga H."/>
            <person name="Satake M."/>
            <person name="Terry A."/>
            <person name="Yamada L."/>
            <person name="Wang H.G."/>
            <person name="Awazu S."/>
            <person name="Azumi K."/>
            <person name="Boore J."/>
            <person name="Branno M."/>
            <person name="Chin-Bow S."/>
            <person name="DeSantis R."/>
            <person name="Doyle S."/>
            <person name="Francino P."/>
            <person name="Keys D.N."/>
            <person name="Haga S."/>
            <person name="Hayashi H."/>
            <person name="Hino K."/>
            <person name="Imai K.S."/>
            <person name="Inaba K."/>
            <person name="Kano S."/>
            <person name="Kobayashi K."/>
            <person name="Kobayashi M."/>
            <person name="Lee B.I."/>
            <person name="Makabe K.W."/>
            <person name="Manohar C."/>
            <person name="Matassi G."/>
            <person name="Medina M."/>
            <person name="Mochizuki Y."/>
            <person name="Mount S."/>
            <person name="Morishita T."/>
            <person name="Miura S."/>
            <person name="Nakayama A."/>
            <person name="Nishizaka S."/>
            <person name="Nomoto H."/>
            <person name="Ohta F."/>
            <person name="Oishi K."/>
            <person name="Rigoutsos I."/>
            <person name="Sano M."/>
            <person name="Sasaki A."/>
            <person name="Sasakura Y."/>
            <person name="Shoguchi E."/>
            <person name="Shin-i T."/>
            <person name="Spagnuolo A."/>
            <person name="Stainier D."/>
            <person name="Suzuki M.M."/>
            <person name="Tassy O."/>
            <person name="Takatori N."/>
            <person name="Tokuoka M."/>
            <person name="Yagi K."/>
            <person name="Yoshizaki F."/>
            <person name="Wada S."/>
            <person name="Zhang C."/>
            <person name="Hyatt P.D."/>
            <person name="Larimer F."/>
            <person name="Detter C."/>
            <person name="Doggett N."/>
            <person name="Glavina T."/>
            <person name="Hawkins T."/>
            <person name="Richardson P."/>
            <person name="Lucas S."/>
            <person name="Kohara Y."/>
            <person name="Levine M."/>
            <person name="Satoh N."/>
            <person name="Rokhsar D.S."/>
        </authorList>
    </citation>
    <scope>NUCLEOTIDE SEQUENCE [LARGE SCALE GENOMIC DNA]</scope>
</reference>
<dbReference type="GeneTree" id="ENSGT00940000170473"/>
<accession>F6XG08</accession>
<dbReference type="GO" id="GO:0004351">
    <property type="term" value="F:glutamate decarboxylase activity"/>
    <property type="evidence" value="ECO:0000318"/>
    <property type="project" value="GO_Central"/>
</dbReference>
<evidence type="ECO:0000256" key="8">
    <source>
        <dbReference type="RuleBase" id="RU000382"/>
    </source>
</evidence>
<dbReference type="InterPro" id="IPR002129">
    <property type="entry name" value="PyrdxlP-dep_de-COase"/>
</dbReference>
<feature type="modified residue" description="N6-(pyridoxal phosphate)lysine" evidence="7">
    <location>
        <position position="341"/>
    </location>
</feature>
<evidence type="ECO:0000313" key="10">
    <source>
        <dbReference type="Proteomes" id="UP000008144"/>
    </source>
</evidence>
<dbReference type="InterPro" id="IPR015424">
    <property type="entry name" value="PyrdxlP-dep_Trfase"/>
</dbReference>
<evidence type="ECO:0000256" key="2">
    <source>
        <dbReference type="ARBA" id="ARBA00009533"/>
    </source>
</evidence>
<organism evidence="9 10">
    <name type="scientific">Ciona intestinalis</name>
    <name type="common">Transparent sea squirt</name>
    <name type="synonym">Ascidia intestinalis</name>
    <dbReference type="NCBI Taxonomy" id="7719"/>
    <lineage>
        <taxon>Eukaryota</taxon>
        <taxon>Metazoa</taxon>
        <taxon>Chordata</taxon>
        <taxon>Tunicata</taxon>
        <taxon>Ascidiacea</taxon>
        <taxon>Phlebobranchia</taxon>
        <taxon>Cionidae</taxon>
        <taxon>Ciona</taxon>
    </lineage>
</organism>
<dbReference type="Gene3D" id="3.40.640.10">
    <property type="entry name" value="Type I PLP-dependent aspartate aminotransferase-like (Major domain)"/>
    <property type="match status" value="1"/>
</dbReference>
<dbReference type="FunCoup" id="F6XG08">
    <property type="interactions" value="30"/>
</dbReference>
<evidence type="ECO:0000256" key="1">
    <source>
        <dbReference type="ARBA" id="ARBA00001933"/>
    </source>
</evidence>
<comment type="subunit">
    <text evidence="3">Homodimer.</text>
</comment>
<evidence type="ECO:0000256" key="7">
    <source>
        <dbReference type="PIRSR" id="PIRSR602129-50"/>
    </source>
</evidence>
<dbReference type="FunFam" id="3.40.640.10:FF:000016">
    <property type="entry name" value="Glutamate decarboxylase like 1"/>
    <property type="match status" value="1"/>
</dbReference>
<dbReference type="PANTHER" id="PTHR45677">
    <property type="entry name" value="GLUTAMATE DECARBOXYLASE-RELATED"/>
    <property type="match status" value="1"/>
</dbReference>
<dbReference type="OMA" id="FKSEPQH"/>
<dbReference type="Gene3D" id="3.90.1150.170">
    <property type="match status" value="1"/>
</dbReference>
<evidence type="ECO:0000256" key="3">
    <source>
        <dbReference type="ARBA" id="ARBA00011738"/>
    </source>
</evidence>
<protein>
    <submittedName>
        <fullName evidence="9">Glutamic acid decarboxylase</fullName>
    </submittedName>
</protein>
<dbReference type="GO" id="GO:0005737">
    <property type="term" value="C:cytoplasm"/>
    <property type="evidence" value="ECO:0000318"/>
    <property type="project" value="GO_Central"/>
</dbReference>
<dbReference type="Pfam" id="PF00282">
    <property type="entry name" value="Pyridoxal_deC"/>
    <property type="match status" value="1"/>
</dbReference>
<dbReference type="SUPFAM" id="SSF53383">
    <property type="entry name" value="PLP-dependent transferases"/>
    <property type="match status" value="1"/>
</dbReference>
<dbReference type="GO" id="GO:0009449">
    <property type="term" value="P:gamma-aminobutyric acid biosynthetic process"/>
    <property type="evidence" value="ECO:0000318"/>
    <property type="project" value="GO_Central"/>
</dbReference>
<proteinExistence type="inferred from homology"/>
<dbReference type="GO" id="GO:0030170">
    <property type="term" value="F:pyridoxal phosphate binding"/>
    <property type="evidence" value="ECO:0007669"/>
    <property type="project" value="InterPro"/>
</dbReference>
<comment type="similarity">
    <text evidence="2 8">Belongs to the group II decarboxylase family.</text>
</comment>
<evidence type="ECO:0000313" key="9">
    <source>
        <dbReference type="Ensembl" id="ENSCINP00000004013.3"/>
    </source>
</evidence>
<evidence type="ECO:0000256" key="5">
    <source>
        <dbReference type="ARBA" id="ARBA00022898"/>
    </source>
</evidence>
<dbReference type="Ensembl" id="ENSCINT00000004013.3">
    <property type="protein sequence ID" value="ENSCINP00000004013.3"/>
    <property type="gene ID" value="ENSCING00000001989.3"/>
</dbReference>
<dbReference type="InParanoid" id="F6XG08"/>
<reference evidence="9" key="3">
    <citation type="submission" date="2025-09" db="UniProtKB">
        <authorList>
            <consortium name="Ensembl"/>
        </authorList>
    </citation>
    <scope>IDENTIFICATION</scope>
</reference>
<dbReference type="CDD" id="cd06450">
    <property type="entry name" value="DOPA_deC_like"/>
    <property type="match status" value="1"/>
</dbReference>
<dbReference type="PANTHER" id="PTHR45677:SF10">
    <property type="entry name" value="GLUTAMATE DECARBOXYLASE"/>
    <property type="match status" value="1"/>
</dbReference>
<name>F6XG08_CIOIN</name>
<comment type="cofactor">
    <cofactor evidence="1 7 8">
        <name>pyridoxal 5'-phosphate</name>
        <dbReference type="ChEBI" id="CHEBI:597326"/>
    </cofactor>
</comment>
<dbReference type="InterPro" id="IPR021115">
    <property type="entry name" value="Pyridoxal-P_BS"/>
</dbReference>
<sequence length="531" mass="60754">MQKQSAWRFRSSSVGLIKVEPNNDDYSMNNGDFENSSSADLLPFGKSDEKTQLFLKEIFEILLKYISKSFDRKCKILDFHHPHQLLEGIEGFSLNINGEAESLEQILVDCRDTLKYGVKTGHPRFFNQLSSGLDIVSLAADWVTSTANTNMFTFEIAPVFILMEDVIIKRMMKIIGWENIDGIFSPGGSINNLYSVMLARHKIMPDVKHSGLRGFPQLVMFQSKHAHYSNKRPAAILGIGLNNCIDIEVDERGHMKPEDLELKILQSKLDGKVPFYVTATAGTTVRGAFDEIVKISEVCKKYKIWLHVDAAWGGAVMMSQKHRHLVAGIEMSDSVTWNPHKMVGVVLQCSMFLTKHKRLLESCNNMRADYLFQQDKHYDITYDTGDKTIQCGRHVDVFKLWLSWRAKGDKGFCHHVERCIELARYLVRKIKKTPGFQLVFQEPEYSNVCFWYYPPSIRNICDEVIKNEKLGKVAPIIKSRMMERGSIMIGYQPLGSKVNFFRCVISNCAVNYDDIDFMVGEIERLGHDIDM</sequence>
<keyword evidence="6 8" id="KW-0456">Lyase</keyword>
<dbReference type="PROSITE" id="PS00392">
    <property type="entry name" value="DDC_GAD_HDC_YDC"/>
    <property type="match status" value="1"/>
</dbReference>
<reference evidence="9" key="2">
    <citation type="submission" date="2025-08" db="UniProtKB">
        <authorList>
            <consortium name="Ensembl"/>
        </authorList>
    </citation>
    <scope>IDENTIFICATION</scope>
</reference>